<dbReference type="InterPro" id="IPR016047">
    <property type="entry name" value="M23ase_b-sheet_dom"/>
</dbReference>
<proteinExistence type="predicted"/>
<comment type="caution">
    <text evidence="3">The sequence shown here is derived from an EMBL/GenBank/DDBJ whole genome shotgun (WGS) entry which is preliminary data.</text>
</comment>
<dbReference type="PANTHER" id="PTHR21666">
    <property type="entry name" value="PEPTIDASE-RELATED"/>
    <property type="match status" value="1"/>
</dbReference>
<dbReference type="InterPro" id="IPR050570">
    <property type="entry name" value="Cell_wall_metabolism_enzyme"/>
</dbReference>
<dbReference type="GO" id="GO:0004222">
    <property type="term" value="F:metalloendopeptidase activity"/>
    <property type="evidence" value="ECO:0007669"/>
    <property type="project" value="TreeGrafter"/>
</dbReference>
<evidence type="ECO:0000313" key="4">
    <source>
        <dbReference type="Proteomes" id="UP000245916"/>
    </source>
</evidence>
<dbReference type="OrthoDB" id="9815245at2"/>
<dbReference type="InterPro" id="IPR011055">
    <property type="entry name" value="Dup_hybrid_motif"/>
</dbReference>
<name>A0A2U2J3H4_9SPHN</name>
<dbReference type="Gene3D" id="2.70.70.10">
    <property type="entry name" value="Glucose Permease (Domain IIA)"/>
    <property type="match status" value="1"/>
</dbReference>
<sequence length="315" mass="33986">MTNLVQTKNGAAALKFRNIFKPRDIFFHDGKSLRRVSVSVPVQVVAALAVLFLIGWSAFAAAQIATTKTVDPAEVARMELRVRAMQADVQAIKAVADKRYQMTEEALRELGLDPKRFQGTGGPFEAVDSLGTESDPRFKQLFTTWKRLDQIEQGTIAIPSVEPVKGTAFTSGFGVRSDPFRGRAAMHAGIDLAGPVGTEIYATADGIVSRSEYNGGGYGNLVVLNHGRGIETRYGHLSKRLVADGQRVKRGDLIGLMGSTGRSTGSHLHYEVRIDGKAVNPIPFMQSNDYLLAVQRRAAAANKVAMGGPQEGGSK</sequence>
<dbReference type="Proteomes" id="UP000245916">
    <property type="component" value="Unassembled WGS sequence"/>
</dbReference>
<gene>
    <name evidence="3" type="ORF">DF286_08320</name>
</gene>
<dbReference type="Pfam" id="PF01551">
    <property type="entry name" value="Peptidase_M23"/>
    <property type="match status" value="1"/>
</dbReference>
<protein>
    <submittedName>
        <fullName evidence="3">M23 family peptidase</fullName>
    </submittedName>
</protein>
<evidence type="ECO:0000256" key="1">
    <source>
        <dbReference type="SAM" id="Phobius"/>
    </source>
</evidence>
<dbReference type="AlphaFoldDB" id="A0A2U2J3H4"/>
<keyword evidence="1" id="KW-0472">Membrane</keyword>
<dbReference type="RefSeq" id="WP_109272094.1">
    <property type="nucleotide sequence ID" value="NZ_QFFF01000001.1"/>
</dbReference>
<keyword evidence="1" id="KW-0812">Transmembrane</keyword>
<accession>A0A2U2J3H4</accession>
<keyword evidence="1" id="KW-1133">Transmembrane helix</keyword>
<organism evidence="3 4">
    <name type="scientific">Allosphingosinicella humi</name>
    <dbReference type="NCBI Taxonomy" id="2068657"/>
    <lineage>
        <taxon>Bacteria</taxon>
        <taxon>Pseudomonadati</taxon>
        <taxon>Pseudomonadota</taxon>
        <taxon>Alphaproteobacteria</taxon>
        <taxon>Sphingomonadales</taxon>
        <taxon>Sphingomonadaceae</taxon>
        <taxon>Allosphingosinicella</taxon>
    </lineage>
</organism>
<dbReference type="FunFam" id="2.70.70.10:FF:000006">
    <property type="entry name" value="M23 family peptidase"/>
    <property type="match status" value="1"/>
</dbReference>
<dbReference type="PANTHER" id="PTHR21666:SF270">
    <property type="entry name" value="MUREIN HYDROLASE ACTIVATOR ENVC"/>
    <property type="match status" value="1"/>
</dbReference>
<evidence type="ECO:0000313" key="3">
    <source>
        <dbReference type="EMBL" id="PWG02872.1"/>
    </source>
</evidence>
<dbReference type="CDD" id="cd12797">
    <property type="entry name" value="M23_peptidase"/>
    <property type="match status" value="1"/>
</dbReference>
<reference evidence="3 4" key="1">
    <citation type="submission" date="2018-05" db="EMBL/GenBank/DDBJ databases">
        <title>Genome of Sphingosinicella humi QZX222.</title>
        <authorList>
            <person name="Qiao Z."/>
            <person name="Wang G."/>
        </authorList>
    </citation>
    <scope>NUCLEOTIDE SEQUENCE [LARGE SCALE GENOMIC DNA]</scope>
    <source>
        <strain evidence="3 4">QZX222</strain>
    </source>
</reference>
<evidence type="ECO:0000259" key="2">
    <source>
        <dbReference type="Pfam" id="PF01551"/>
    </source>
</evidence>
<keyword evidence="4" id="KW-1185">Reference proteome</keyword>
<dbReference type="SUPFAM" id="SSF51261">
    <property type="entry name" value="Duplicated hybrid motif"/>
    <property type="match status" value="1"/>
</dbReference>
<feature type="transmembrane region" description="Helical" evidence="1">
    <location>
        <begin position="40"/>
        <end position="59"/>
    </location>
</feature>
<feature type="domain" description="M23ase beta-sheet core" evidence="2">
    <location>
        <begin position="186"/>
        <end position="281"/>
    </location>
</feature>
<dbReference type="EMBL" id="QFFF01000001">
    <property type="protein sequence ID" value="PWG02872.1"/>
    <property type="molecule type" value="Genomic_DNA"/>
</dbReference>